<dbReference type="PROSITE" id="PS50893">
    <property type="entry name" value="ABC_TRANSPORTER_2"/>
    <property type="match status" value="1"/>
</dbReference>
<dbReference type="PANTHER" id="PTHR42939">
    <property type="entry name" value="ABC TRANSPORTER ATP-BINDING PROTEIN ALBC-RELATED"/>
    <property type="match status" value="1"/>
</dbReference>
<evidence type="ECO:0000256" key="2">
    <source>
        <dbReference type="ARBA" id="ARBA00022741"/>
    </source>
</evidence>
<keyword evidence="1" id="KW-0813">Transport</keyword>
<feature type="region of interest" description="Disordered" evidence="4">
    <location>
        <begin position="1"/>
        <end position="20"/>
    </location>
</feature>
<dbReference type="SUPFAM" id="SSF52540">
    <property type="entry name" value="P-loop containing nucleoside triphosphate hydrolases"/>
    <property type="match status" value="1"/>
</dbReference>
<dbReference type="PANTHER" id="PTHR42939:SF1">
    <property type="entry name" value="ABC TRANSPORTER ATP-BINDING PROTEIN ALBC-RELATED"/>
    <property type="match status" value="1"/>
</dbReference>
<dbReference type="GO" id="GO:0005524">
    <property type="term" value="F:ATP binding"/>
    <property type="evidence" value="ECO:0007669"/>
    <property type="project" value="UniProtKB-KW"/>
</dbReference>
<dbReference type="PROSITE" id="PS00211">
    <property type="entry name" value="ABC_TRANSPORTER_1"/>
    <property type="match status" value="1"/>
</dbReference>
<keyword evidence="3 6" id="KW-0067">ATP-binding</keyword>
<evidence type="ECO:0000259" key="5">
    <source>
        <dbReference type="PROSITE" id="PS50893"/>
    </source>
</evidence>
<dbReference type="InterPro" id="IPR051782">
    <property type="entry name" value="ABC_Transporter_VariousFunc"/>
</dbReference>
<name>A0ABW9ZPA4_9BACT</name>
<reference evidence="6 7" key="1">
    <citation type="submission" date="2020-01" db="EMBL/GenBank/DDBJ databases">
        <title>Genome analysis.</title>
        <authorList>
            <person name="Wu S."/>
            <person name="Wang G."/>
        </authorList>
    </citation>
    <scope>NUCLEOTIDE SEQUENCE [LARGE SCALE GENOMIC DNA]</scope>
    <source>
        <strain evidence="6 7">SYL130</strain>
    </source>
</reference>
<evidence type="ECO:0000256" key="1">
    <source>
        <dbReference type="ARBA" id="ARBA00022448"/>
    </source>
</evidence>
<dbReference type="InterPro" id="IPR027417">
    <property type="entry name" value="P-loop_NTPase"/>
</dbReference>
<feature type="domain" description="ABC transporter" evidence="5">
    <location>
        <begin position="27"/>
        <end position="234"/>
    </location>
</feature>
<protein>
    <submittedName>
        <fullName evidence="6">ABC transporter ATP-binding protein</fullName>
    </submittedName>
</protein>
<evidence type="ECO:0000313" key="6">
    <source>
        <dbReference type="EMBL" id="NCI48925.1"/>
    </source>
</evidence>
<dbReference type="SMART" id="SM00382">
    <property type="entry name" value="AAA"/>
    <property type="match status" value="1"/>
</dbReference>
<evidence type="ECO:0000256" key="4">
    <source>
        <dbReference type="SAM" id="MobiDB-lite"/>
    </source>
</evidence>
<organism evidence="6 7">
    <name type="scientific">Sediminibacterium roseum</name>
    <dbReference type="NCBI Taxonomy" id="1978412"/>
    <lineage>
        <taxon>Bacteria</taxon>
        <taxon>Pseudomonadati</taxon>
        <taxon>Bacteroidota</taxon>
        <taxon>Chitinophagia</taxon>
        <taxon>Chitinophagales</taxon>
        <taxon>Chitinophagaceae</taxon>
        <taxon>Sediminibacterium</taxon>
    </lineage>
</organism>
<keyword evidence="7" id="KW-1185">Reference proteome</keyword>
<dbReference type="EMBL" id="JAACJS010000002">
    <property type="protein sequence ID" value="NCI48925.1"/>
    <property type="molecule type" value="Genomic_DNA"/>
</dbReference>
<dbReference type="Pfam" id="PF00005">
    <property type="entry name" value="ABC_tran"/>
    <property type="match status" value="1"/>
</dbReference>
<dbReference type="Proteomes" id="UP000753802">
    <property type="component" value="Unassembled WGS sequence"/>
</dbReference>
<dbReference type="InterPro" id="IPR003593">
    <property type="entry name" value="AAA+_ATPase"/>
</dbReference>
<sequence length="234" mass="26417">MNESPQNIPGTNPLLKKGGVHPKTGTVELVNTTKRFNRDFIFFKVNYTFKTQRSYAITGPNGSGKSTLLQAIAGSLQLSEGKIIYKSSNGVDEIQPEKIHQQVSIAAPYLELIEEMTAKEFLNFHKQFKPLFEGLGVEDILTEIGLENAMDKQIRYYSSGMKQRVKLAQAVFSDVPVLLLDEPCTNLDKTGYDLYHSLIEKYCRHKLIIVSSNDANEMSFCDERINIIDHKRPA</sequence>
<dbReference type="Gene3D" id="3.40.50.300">
    <property type="entry name" value="P-loop containing nucleotide triphosphate hydrolases"/>
    <property type="match status" value="1"/>
</dbReference>
<dbReference type="InterPro" id="IPR017871">
    <property type="entry name" value="ABC_transporter-like_CS"/>
</dbReference>
<keyword evidence="2" id="KW-0547">Nucleotide-binding</keyword>
<dbReference type="InterPro" id="IPR003439">
    <property type="entry name" value="ABC_transporter-like_ATP-bd"/>
</dbReference>
<feature type="compositionally biased region" description="Polar residues" evidence="4">
    <location>
        <begin position="1"/>
        <end position="10"/>
    </location>
</feature>
<accession>A0ABW9ZPA4</accession>
<comment type="caution">
    <text evidence="6">The sequence shown here is derived from an EMBL/GenBank/DDBJ whole genome shotgun (WGS) entry which is preliminary data.</text>
</comment>
<proteinExistence type="predicted"/>
<evidence type="ECO:0000256" key="3">
    <source>
        <dbReference type="ARBA" id="ARBA00022840"/>
    </source>
</evidence>
<gene>
    <name evidence="6" type="ORF">GWC95_03255</name>
</gene>
<evidence type="ECO:0000313" key="7">
    <source>
        <dbReference type="Proteomes" id="UP000753802"/>
    </source>
</evidence>